<dbReference type="GO" id="GO:0000155">
    <property type="term" value="F:phosphorelay sensor kinase activity"/>
    <property type="evidence" value="ECO:0007669"/>
    <property type="project" value="InterPro"/>
</dbReference>
<evidence type="ECO:0000313" key="9">
    <source>
        <dbReference type="Proteomes" id="UP000236379"/>
    </source>
</evidence>
<evidence type="ECO:0000256" key="3">
    <source>
        <dbReference type="ARBA" id="ARBA00022737"/>
    </source>
</evidence>
<keyword evidence="2" id="KW-0963">Cytoplasm</keyword>
<dbReference type="PANTHER" id="PTHR46630:SF1">
    <property type="entry name" value="TETRATRICOPEPTIDE REPEAT PROTEIN 29"/>
    <property type="match status" value="1"/>
</dbReference>
<organism evidence="8 9">
    <name type="scientific">Deinococcus koreensis</name>
    <dbReference type="NCBI Taxonomy" id="2054903"/>
    <lineage>
        <taxon>Bacteria</taxon>
        <taxon>Thermotogati</taxon>
        <taxon>Deinococcota</taxon>
        <taxon>Deinococci</taxon>
        <taxon>Deinococcales</taxon>
        <taxon>Deinococcaceae</taxon>
        <taxon>Deinococcus</taxon>
    </lineage>
</organism>
<keyword evidence="3" id="KW-0677">Repeat</keyword>
<sequence>MHEQSPSLPAQTCIAQGKVYRDLGEPMRALERFDHALELSLACENEALQGDALNHRAGVLHLCGEYARALKDTAEAMHLARRLGDEQRAVHCLINVGLLYENMGDDLRALNTCEQALDILSTLDNRPLEAICTVNLGYAHKRPGQVKVEIAALDGLGQVWADLGYSAGALDLHRVVIRRAQETEDAESEMDALLNLGRVFRQTEERSQAIDAFSRSLDIARRSGRMKTEAEALELLADTLIELGDQAEALRHFREFHRVEKLLFNEEGERRTRQLSIQFDLERAQHETEVHRLRTRVEREAREQAEATVVQRTLELERGRDIIEQQRAELQGKVLSLHGLLDQNEGLRQRLVRAATRSATLNERFLRRLSAELHDGPAQELGFALMKLDSLELDVVGEVSPARREEVNTELEVIHGAIQHALLEMRAISGGMCLPELHHLSLTETLGRVILAHQRRTGSDVELLTDGDGEEMPLPLKITVYRLAQESLTNAFKHAGAVGQRVGLWVEAHQVRLEISD</sequence>
<comment type="similarity">
    <text evidence="5">Belongs to the Rap family.</text>
</comment>
<dbReference type="OrthoDB" id="9778366at2"/>
<dbReference type="SMART" id="SM00028">
    <property type="entry name" value="TPR"/>
    <property type="match status" value="5"/>
</dbReference>
<dbReference type="InterPro" id="IPR011990">
    <property type="entry name" value="TPR-like_helical_dom_sf"/>
</dbReference>
<evidence type="ECO:0000256" key="4">
    <source>
        <dbReference type="ARBA" id="ARBA00022803"/>
    </source>
</evidence>
<dbReference type="Pfam" id="PF07730">
    <property type="entry name" value="HisKA_3"/>
    <property type="match status" value="1"/>
</dbReference>
<evidence type="ECO:0000256" key="2">
    <source>
        <dbReference type="ARBA" id="ARBA00022490"/>
    </source>
</evidence>
<dbReference type="Gene3D" id="3.30.565.10">
    <property type="entry name" value="Histidine kinase-like ATPase, C-terminal domain"/>
    <property type="match status" value="1"/>
</dbReference>
<dbReference type="GO" id="GO:0016020">
    <property type="term" value="C:membrane"/>
    <property type="evidence" value="ECO:0007669"/>
    <property type="project" value="InterPro"/>
</dbReference>
<dbReference type="Proteomes" id="UP000236379">
    <property type="component" value="Unassembled WGS sequence"/>
</dbReference>
<dbReference type="GO" id="GO:0005737">
    <property type="term" value="C:cytoplasm"/>
    <property type="evidence" value="ECO:0007669"/>
    <property type="project" value="UniProtKB-SubCell"/>
</dbReference>
<evidence type="ECO:0000256" key="1">
    <source>
        <dbReference type="ARBA" id="ARBA00004496"/>
    </source>
</evidence>
<comment type="caution">
    <text evidence="8">The sequence shown here is derived from an EMBL/GenBank/DDBJ whole genome shotgun (WGS) entry which is preliminary data.</text>
</comment>
<evidence type="ECO:0000256" key="6">
    <source>
        <dbReference type="PROSITE-ProRule" id="PRU00339"/>
    </source>
</evidence>
<evidence type="ECO:0000259" key="7">
    <source>
        <dbReference type="Pfam" id="PF07730"/>
    </source>
</evidence>
<dbReference type="Gene3D" id="1.25.40.10">
    <property type="entry name" value="Tetratricopeptide repeat domain"/>
    <property type="match status" value="2"/>
</dbReference>
<proteinExistence type="inferred from homology"/>
<feature type="repeat" description="TPR" evidence="6">
    <location>
        <begin position="190"/>
        <end position="223"/>
    </location>
</feature>
<dbReference type="GO" id="GO:0046983">
    <property type="term" value="F:protein dimerization activity"/>
    <property type="evidence" value="ECO:0007669"/>
    <property type="project" value="InterPro"/>
</dbReference>
<dbReference type="RefSeq" id="WP_103314019.1">
    <property type="nucleotide sequence ID" value="NZ_PPPD01000003.1"/>
</dbReference>
<reference evidence="8 9" key="1">
    <citation type="submission" date="2018-01" db="EMBL/GenBank/DDBJ databases">
        <title>Deinococcus koreensis sp. nov., a radiation-resistant bacterium isolated from river water.</title>
        <authorList>
            <person name="Choi A."/>
        </authorList>
    </citation>
    <scope>NUCLEOTIDE SEQUENCE [LARGE SCALE GENOMIC DNA]</scope>
    <source>
        <strain evidence="8 9">SJW1-2</strain>
    </source>
</reference>
<dbReference type="InterPro" id="IPR019734">
    <property type="entry name" value="TPR_rpt"/>
</dbReference>
<keyword evidence="9" id="KW-1185">Reference proteome</keyword>
<dbReference type="EMBL" id="PPPD01000003">
    <property type="protein sequence ID" value="PNY79505.1"/>
    <property type="molecule type" value="Genomic_DNA"/>
</dbReference>
<dbReference type="InterPro" id="IPR036890">
    <property type="entry name" value="HATPase_C_sf"/>
</dbReference>
<dbReference type="PROSITE" id="PS50005">
    <property type="entry name" value="TPR"/>
    <property type="match status" value="1"/>
</dbReference>
<name>A0A2K3USI1_9DEIO</name>
<evidence type="ECO:0000313" key="8">
    <source>
        <dbReference type="EMBL" id="PNY79505.1"/>
    </source>
</evidence>
<evidence type="ECO:0000256" key="5">
    <source>
        <dbReference type="ARBA" id="ARBA00038253"/>
    </source>
</evidence>
<accession>A0A2K3USI1</accession>
<keyword evidence="4 6" id="KW-0802">TPR repeat</keyword>
<dbReference type="PANTHER" id="PTHR46630">
    <property type="entry name" value="TETRATRICOPEPTIDE REPEAT PROTEIN 29"/>
    <property type="match status" value="1"/>
</dbReference>
<comment type="subcellular location">
    <subcellularLocation>
        <location evidence="1">Cytoplasm</location>
    </subcellularLocation>
</comment>
<gene>
    <name evidence="8" type="ORF">CVO96_18920</name>
</gene>
<feature type="domain" description="Signal transduction histidine kinase subgroup 3 dimerisation and phosphoacceptor" evidence="7">
    <location>
        <begin position="367"/>
        <end position="432"/>
    </location>
</feature>
<dbReference type="SUPFAM" id="SSF48452">
    <property type="entry name" value="TPR-like"/>
    <property type="match status" value="2"/>
</dbReference>
<dbReference type="InterPro" id="IPR011712">
    <property type="entry name" value="Sig_transdc_His_kin_sub3_dim/P"/>
</dbReference>
<dbReference type="Pfam" id="PF13424">
    <property type="entry name" value="TPR_12"/>
    <property type="match status" value="1"/>
</dbReference>
<dbReference type="InterPro" id="IPR051476">
    <property type="entry name" value="Bac_ResReg_Asp_Phosphatase"/>
</dbReference>
<dbReference type="AlphaFoldDB" id="A0A2K3USI1"/>
<protein>
    <recommendedName>
        <fullName evidence="7">Signal transduction histidine kinase subgroup 3 dimerisation and phosphoacceptor domain-containing protein</fullName>
    </recommendedName>
</protein>
<dbReference type="Gene3D" id="1.20.5.1930">
    <property type="match status" value="1"/>
</dbReference>